<proteinExistence type="predicted"/>
<comment type="caution">
    <text evidence="1">The sequence shown here is derived from an EMBL/GenBank/DDBJ whole genome shotgun (WGS) entry which is preliminary data.</text>
</comment>
<gene>
    <name evidence="1" type="ORF">ACFFLM_17060</name>
</gene>
<dbReference type="RefSeq" id="WP_380012974.1">
    <property type="nucleotide sequence ID" value="NZ_JBHLYR010000052.1"/>
</dbReference>
<dbReference type="EMBL" id="JBHLYR010000052">
    <property type="protein sequence ID" value="MFB9993675.1"/>
    <property type="molecule type" value="Genomic_DNA"/>
</dbReference>
<organism evidence="1 2">
    <name type="scientific">Deinococcus oregonensis</name>
    <dbReference type="NCBI Taxonomy" id="1805970"/>
    <lineage>
        <taxon>Bacteria</taxon>
        <taxon>Thermotogati</taxon>
        <taxon>Deinococcota</taxon>
        <taxon>Deinococci</taxon>
        <taxon>Deinococcales</taxon>
        <taxon>Deinococcaceae</taxon>
        <taxon>Deinococcus</taxon>
    </lineage>
</organism>
<keyword evidence="2" id="KW-1185">Reference proteome</keyword>
<evidence type="ECO:0000313" key="1">
    <source>
        <dbReference type="EMBL" id="MFB9993675.1"/>
    </source>
</evidence>
<reference evidence="1 2" key="1">
    <citation type="submission" date="2024-09" db="EMBL/GenBank/DDBJ databases">
        <authorList>
            <person name="Sun Q."/>
            <person name="Mori K."/>
        </authorList>
    </citation>
    <scope>NUCLEOTIDE SEQUENCE [LARGE SCALE GENOMIC DNA]</scope>
    <source>
        <strain evidence="1 2">JCM 13503</strain>
    </source>
</reference>
<sequence length="105" mass="11054">MPSRAHPEAPPPLNLARLAAGAPGSWVMLPGAEVRVLALEGKQAGLPASGWLVCLTGEALIDLPEGDFVRLRASEAHRLTLGDEWEALPVKAATVLMLVPDERGS</sequence>
<evidence type="ECO:0008006" key="3">
    <source>
        <dbReference type="Google" id="ProtNLM"/>
    </source>
</evidence>
<accession>A0ABV6B1P0</accession>
<evidence type="ECO:0000313" key="2">
    <source>
        <dbReference type="Proteomes" id="UP001589733"/>
    </source>
</evidence>
<protein>
    <recommendedName>
        <fullName evidence="3">Cupin</fullName>
    </recommendedName>
</protein>
<name>A0ABV6B1P0_9DEIO</name>
<dbReference type="Proteomes" id="UP001589733">
    <property type="component" value="Unassembled WGS sequence"/>
</dbReference>